<dbReference type="EMBL" id="QFPJ01000036">
    <property type="protein sequence ID" value="PZQ21118.1"/>
    <property type="molecule type" value="Genomic_DNA"/>
</dbReference>
<gene>
    <name evidence="2" type="ORF">DI569_13035</name>
</gene>
<organism evidence="2 3">
    <name type="scientific">Sphingopyxis macrogoltabida</name>
    <name type="common">Sphingomonas macrogoltabidus</name>
    <dbReference type="NCBI Taxonomy" id="33050"/>
    <lineage>
        <taxon>Bacteria</taxon>
        <taxon>Pseudomonadati</taxon>
        <taxon>Pseudomonadota</taxon>
        <taxon>Alphaproteobacteria</taxon>
        <taxon>Sphingomonadales</taxon>
        <taxon>Sphingomonadaceae</taxon>
        <taxon>Sphingopyxis</taxon>
    </lineage>
</organism>
<dbReference type="AlphaFoldDB" id="A0A2W5L0Q9"/>
<evidence type="ECO:0000313" key="3">
    <source>
        <dbReference type="Proteomes" id="UP000248597"/>
    </source>
</evidence>
<comment type="caution">
    <text evidence="2">The sequence shown here is derived from an EMBL/GenBank/DDBJ whole genome shotgun (WGS) entry which is preliminary data.</text>
</comment>
<evidence type="ECO:0000259" key="1">
    <source>
        <dbReference type="PROSITE" id="PS51787"/>
    </source>
</evidence>
<accession>A0A2W5L0Q9</accession>
<sequence length="54" mass="6049">MSHNYPLLPLRDIVVFPHMIVPLFVGRDRSVAALETAMDADKEIFLVAQLDPGE</sequence>
<dbReference type="PROSITE" id="PS51787">
    <property type="entry name" value="LON_N"/>
    <property type="match status" value="1"/>
</dbReference>
<feature type="domain" description="Lon N-terminal" evidence="1">
    <location>
        <begin position="5"/>
        <end position="54"/>
    </location>
</feature>
<dbReference type="SUPFAM" id="SSF88697">
    <property type="entry name" value="PUA domain-like"/>
    <property type="match status" value="1"/>
</dbReference>
<dbReference type="Gene3D" id="2.30.130.40">
    <property type="entry name" value="LON domain-like"/>
    <property type="match status" value="1"/>
</dbReference>
<evidence type="ECO:0000313" key="2">
    <source>
        <dbReference type="EMBL" id="PZQ21118.1"/>
    </source>
</evidence>
<reference evidence="2 3" key="1">
    <citation type="submission" date="2017-08" db="EMBL/GenBank/DDBJ databases">
        <title>Infants hospitalized years apart are colonized by the same room-sourced microbial strains.</title>
        <authorList>
            <person name="Brooks B."/>
            <person name="Olm M.R."/>
            <person name="Firek B.A."/>
            <person name="Baker R."/>
            <person name="Thomas B.C."/>
            <person name="Morowitz M.J."/>
            <person name="Banfield J.F."/>
        </authorList>
    </citation>
    <scope>NUCLEOTIDE SEQUENCE [LARGE SCALE GENOMIC DNA]</scope>
    <source>
        <strain evidence="2">S2_005_003_R2_47</strain>
    </source>
</reference>
<dbReference type="InterPro" id="IPR015947">
    <property type="entry name" value="PUA-like_sf"/>
</dbReference>
<proteinExistence type="predicted"/>
<dbReference type="Pfam" id="PF02190">
    <property type="entry name" value="LON_substr_bdg"/>
    <property type="match status" value="1"/>
</dbReference>
<dbReference type="Proteomes" id="UP000248597">
    <property type="component" value="Unassembled WGS sequence"/>
</dbReference>
<name>A0A2W5L0Q9_SPHMC</name>
<dbReference type="InterPro" id="IPR003111">
    <property type="entry name" value="Lon_prtase_N"/>
</dbReference>
<dbReference type="InterPro" id="IPR046336">
    <property type="entry name" value="Lon_prtase_N_sf"/>
</dbReference>
<feature type="non-terminal residue" evidence="2">
    <location>
        <position position="54"/>
    </location>
</feature>
<protein>
    <recommendedName>
        <fullName evidence="1">Lon N-terminal domain-containing protein</fullName>
    </recommendedName>
</protein>